<comment type="caution">
    <text evidence="2">The sequence shown here is derived from an EMBL/GenBank/DDBJ whole genome shotgun (WGS) entry which is preliminary data.</text>
</comment>
<feature type="transmembrane region" description="Helical" evidence="1">
    <location>
        <begin position="331"/>
        <end position="349"/>
    </location>
</feature>
<gene>
    <name evidence="2" type="ORF">BC659_2215</name>
</gene>
<evidence type="ECO:0000313" key="2">
    <source>
        <dbReference type="EMBL" id="TDO26900.1"/>
    </source>
</evidence>
<sequence length="369" mass="41054">MTEINPSNDITLQDVIGMVKSMIDFARKKIIFFATIFLIGAIAAFSYASFQKPTYTAKLTFALEEEKSGGGLSSAMGLASAFGIDVGGGAGGAFSGSNLIELMKSRRIIENALLAPAYLVDPRISLAEYYIANFELRKKWEKIDTGMSRAIFPLQIKRELFSRNQNKAIGSLVDQITGDDKKFNISQVDKKISIISIVFSSESEPFAKMFVESLAQEVSNFYIITKSKKARINVEILEHQTDSVRRQLNNAIAGIARINEETFNLNQAISFPRVSGTQRQVDIQANTAILTQLVANLELARVALRKETPLIQVIDSPVLPLPIKKIGKIKFSLLAGFTIVFIAFLFLYVKEWMNRNKLKESGKYKDLSI</sequence>
<evidence type="ECO:0000256" key="1">
    <source>
        <dbReference type="SAM" id="Phobius"/>
    </source>
</evidence>
<protein>
    <submittedName>
        <fullName evidence="2">Subunit length determinant protein</fullName>
    </submittedName>
</protein>
<reference evidence="2 3" key="1">
    <citation type="submission" date="2019-03" db="EMBL/GenBank/DDBJ databases">
        <title>Genomic Encyclopedia of Archaeal and Bacterial Type Strains, Phase II (KMG-II): from individual species to whole genera.</title>
        <authorList>
            <person name="Goeker M."/>
        </authorList>
    </citation>
    <scope>NUCLEOTIDE SEQUENCE [LARGE SCALE GENOMIC DNA]</scope>
    <source>
        <strain evidence="2 3">DSM 28323</strain>
    </source>
</reference>
<evidence type="ECO:0000313" key="3">
    <source>
        <dbReference type="Proteomes" id="UP000295741"/>
    </source>
</evidence>
<proteinExistence type="predicted"/>
<dbReference type="PANTHER" id="PTHR32309">
    <property type="entry name" value="TYROSINE-PROTEIN KINASE"/>
    <property type="match status" value="1"/>
</dbReference>
<keyword evidence="3" id="KW-1185">Reference proteome</keyword>
<accession>A0A4R6IW33</accession>
<dbReference type="RefSeq" id="WP_133474774.1">
    <property type="nucleotide sequence ID" value="NZ_SNWP01000011.1"/>
</dbReference>
<name>A0A4R6IW33_9BACT</name>
<dbReference type="GO" id="GO:0004713">
    <property type="term" value="F:protein tyrosine kinase activity"/>
    <property type="evidence" value="ECO:0007669"/>
    <property type="project" value="TreeGrafter"/>
</dbReference>
<feature type="transmembrane region" description="Helical" evidence="1">
    <location>
        <begin position="30"/>
        <end position="50"/>
    </location>
</feature>
<keyword evidence="1" id="KW-1133">Transmembrane helix</keyword>
<dbReference type="AlphaFoldDB" id="A0A4R6IW33"/>
<dbReference type="PANTHER" id="PTHR32309:SF13">
    <property type="entry name" value="FERRIC ENTEROBACTIN TRANSPORT PROTEIN FEPE"/>
    <property type="match status" value="1"/>
</dbReference>
<organism evidence="2 3">
    <name type="scientific">Sediminibacterium goheungense</name>
    <dbReference type="NCBI Taxonomy" id="1086393"/>
    <lineage>
        <taxon>Bacteria</taxon>
        <taxon>Pseudomonadati</taxon>
        <taxon>Bacteroidota</taxon>
        <taxon>Chitinophagia</taxon>
        <taxon>Chitinophagales</taxon>
        <taxon>Chitinophagaceae</taxon>
        <taxon>Sediminibacterium</taxon>
    </lineage>
</organism>
<dbReference type="EMBL" id="SNWP01000011">
    <property type="protein sequence ID" value="TDO26900.1"/>
    <property type="molecule type" value="Genomic_DNA"/>
</dbReference>
<keyword evidence="1" id="KW-0472">Membrane</keyword>
<dbReference type="Proteomes" id="UP000295741">
    <property type="component" value="Unassembled WGS sequence"/>
</dbReference>
<dbReference type="GO" id="GO:0005886">
    <property type="term" value="C:plasma membrane"/>
    <property type="evidence" value="ECO:0007669"/>
    <property type="project" value="TreeGrafter"/>
</dbReference>
<dbReference type="OrthoDB" id="745212at2"/>
<dbReference type="InterPro" id="IPR050445">
    <property type="entry name" value="Bact_polysacc_biosynth/exp"/>
</dbReference>
<keyword evidence="1" id="KW-0812">Transmembrane</keyword>